<keyword evidence="1" id="KW-1133">Transmembrane helix</keyword>
<organism evidence="3 4">
    <name type="scientific">Psophocarpus tetragonolobus</name>
    <name type="common">Winged bean</name>
    <name type="synonym">Dolichos tetragonolobus</name>
    <dbReference type="NCBI Taxonomy" id="3891"/>
    <lineage>
        <taxon>Eukaryota</taxon>
        <taxon>Viridiplantae</taxon>
        <taxon>Streptophyta</taxon>
        <taxon>Embryophyta</taxon>
        <taxon>Tracheophyta</taxon>
        <taxon>Spermatophyta</taxon>
        <taxon>Magnoliopsida</taxon>
        <taxon>eudicotyledons</taxon>
        <taxon>Gunneridae</taxon>
        <taxon>Pentapetalae</taxon>
        <taxon>rosids</taxon>
        <taxon>fabids</taxon>
        <taxon>Fabales</taxon>
        <taxon>Fabaceae</taxon>
        <taxon>Papilionoideae</taxon>
        <taxon>50 kb inversion clade</taxon>
        <taxon>NPAAA clade</taxon>
        <taxon>indigoferoid/millettioid clade</taxon>
        <taxon>Phaseoleae</taxon>
        <taxon>Psophocarpus</taxon>
    </lineage>
</organism>
<protein>
    <recommendedName>
        <fullName evidence="2">TOD1/MUCI70 glycosyltransferase-like domain-containing protein</fullName>
    </recommendedName>
</protein>
<evidence type="ECO:0000259" key="2">
    <source>
        <dbReference type="Pfam" id="PF04765"/>
    </source>
</evidence>
<reference evidence="3 4" key="1">
    <citation type="submission" date="2024-01" db="EMBL/GenBank/DDBJ databases">
        <title>The genomes of 5 underutilized Papilionoideae crops provide insights into root nodulation and disease resistanc.</title>
        <authorList>
            <person name="Jiang F."/>
        </authorList>
    </citation>
    <scope>NUCLEOTIDE SEQUENCE [LARGE SCALE GENOMIC DNA]</scope>
    <source>
        <strain evidence="3">DUOXIRENSHENG_FW03</strain>
        <tissue evidence="3">Leaves</tissue>
    </source>
</reference>
<dbReference type="AlphaFoldDB" id="A0AAN9RTQ5"/>
<feature type="domain" description="TOD1/MUCI70 glycosyltransferase-like" evidence="2">
    <location>
        <begin position="168"/>
        <end position="462"/>
    </location>
</feature>
<sequence length="473" mass="54372">MFHNSVSISVSDDESDELGRMRIRARRKRKKLGHKRLLRKLLLKYWLLLIIVPVVCLLIFEATKIGQSFNNLNNNTHTHMETHNIKVDRSSPTLPKELPANLNRLDPTTRVVGGVRERCLKLLPPEKLEHLDIPVEEKSFSFPVGEVLYMSDSNRSIEGGNVTLSQLRTEDMRFNLFTGNQTFEQRDKSFELKETMMVHCGFYSLNGGFKISDEDKNYMQGCEAVVSTCAFGGGDDLYQPIGLSEASLKKVCYVAFWDEITLKAQELVERRIGENRFIGKWRVVVVRDLPFADQRLNGKIPKMLSHRLFPRAKYSIWVDSKSQFRRDPLGVLEALLWRSNSILAISEHGARSSVYDEAKAVVKKNKAKPDEVEVQLNQYRKDGLPEDKRFNGKKALCEASVIVRKHTPLTNLLMCVWFNEVVRFTSRDQLSFPYVLWRLKALKNINTFPVCTRKDLVNSMGHIRKAKPLQSSI</sequence>
<dbReference type="PANTHER" id="PTHR12956:SF17">
    <property type="entry name" value="OS01G0749100 PROTEIN"/>
    <property type="match status" value="1"/>
</dbReference>
<dbReference type="EMBL" id="JAYMYS010000008">
    <property type="protein sequence ID" value="KAK7383078.1"/>
    <property type="molecule type" value="Genomic_DNA"/>
</dbReference>
<evidence type="ECO:0000256" key="1">
    <source>
        <dbReference type="SAM" id="Phobius"/>
    </source>
</evidence>
<dbReference type="InterPro" id="IPR048354">
    <property type="entry name" value="TOD1_MUCI70_glycTrfase_dom"/>
</dbReference>
<accession>A0AAN9RTQ5</accession>
<proteinExistence type="predicted"/>
<feature type="transmembrane region" description="Helical" evidence="1">
    <location>
        <begin position="41"/>
        <end position="60"/>
    </location>
</feature>
<name>A0AAN9RTQ5_PSOTE</name>
<evidence type="ECO:0000313" key="4">
    <source>
        <dbReference type="Proteomes" id="UP001386955"/>
    </source>
</evidence>
<keyword evidence="1" id="KW-0812">Transmembrane</keyword>
<keyword evidence="4" id="KW-1185">Reference proteome</keyword>
<dbReference type="InterPro" id="IPR006852">
    <property type="entry name" value="TOD1_MUCI70"/>
</dbReference>
<dbReference type="Pfam" id="PF04765">
    <property type="entry name" value="TOD1_MUCI70"/>
    <property type="match status" value="1"/>
</dbReference>
<dbReference type="PANTHER" id="PTHR12956">
    <property type="entry name" value="ALKALINE CERAMIDASE-RELATED"/>
    <property type="match status" value="1"/>
</dbReference>
<comment type="caution">
    <text evidence="3">The sequence shown here is derived from an EMBL/GenBank/DDBJ whole genome shotgun (WGS) entry which is preliminary data.</text>
</comment>
<dbReference type="Proteomes" id="UP001386955">
    <property type="component" value="Unassembled WGS sequence"/>
</dbReference>
<gene>
    <name evidence="3" type="ORF">VNO78_28745</name>
</gene>
<evidence type="ECO:0000313" key="3">
    <source>
        <dbReference type="EMBL" id="KAK7383078.1"/>
    </source>
</evidence>
<keyword evidence="1" id="KW-0472">Membrane</keyword>